<sequence>MIDLNKSIELVKEWAYEAGKAQKDNYEKEDLQISTKSSDIDLVTEIDDLSEKIIIKGIKREYPDHDILSEESEFEKTDSDYLWIIDPLDGTTNYAQGLPIFAVSIALEFRGKIVLGVVYNPMLDEMFSAVKGKGTYLNGKEIKIGGKDELIKSVIATGFAYDRNTNENNNISNFSKILPKVRGIRRMGAAAYDLACVACGRLDGYWEFNLKSWDVAAGILIIKEAGGEVVDISGGKNVSIIAGNKKMIKLIEKEIKA</sequence>
<feature type="binding site" evidence="6">
    <location>
        <position position="89"/>
    </location>
    <ligand>
        <name>Mg(2+)</name>
        <dbReference type="ChEBI" id="CHEBI:18420"/>
        <label>1</label>
        <note>catalytic</note>
    </ligand>
</feature>
<dbReference type="RefSeq" id="WP_160197869.1">
    <property type="nucleotide sequence ID" value="NZ_QXXA01000012.1"/>
</dbReference>
<keyword evidence="3 6" id="KW-0479">Metal-binding</keyword>
<evidence type="ECO:0000256" key="7">
    <source>
        <dbReference type="RuleBase" id="RU364068"/>
    </source>
</evidence>
<gene>
    <name evidence="8" type="ORF">D3Z33_11135</name>
</gene>
<comment type="caution">
    <text evidence="8">The sequence shown here is derived from an EMBL/GenBank/DDBJ whole genome shotgun (WGS) entry which is preliminary data.</text>
</comment>
<dbReference type="EC" id="3.1.3.25" evidence="7"/>
<evidence type="ECO:0000256" key="4">
    <source>
        <dbReference type="ARBA" id="ARBA00022801"/>
    </source>
</evidence>
<evidence type="ECO:0000313" key="9">
    <source>
        <dbReference type="Proteomes" id="UP000467132"/>
    </source>
</evidence>
<feature type="binding site" evidence="6">
    <location>
        <position position="70"/>
    </location>
    <ligand>
        <name>Mg(2+)</name>
        <dbReference type="ChEBI" id="CHEBI:18420"/>
        <label>1</label>
        <note>catalytic</note>
    </ligand>
</feature>
<dbReference type="InterPro" id="IPR022337">
    <property type="entry name" value="Inositol_monophosphatase_SuhB"/>
</dbReference>
<dbReference type="GO" id="GO:0008934">
    <property type="term" value="F:inositol monophosphate 1-phosphatase activity"/>
    <property type="evidence" value="ECO:0007669"/>
    <property type="project" value="InterPro"/>
</dbReference>
<dbReference type="Pfam" id="PF00459">
    <property type="entry name" value="Inositol_P"/>
    <property type="match status" value="1"/>
</dbReference>
<dbReference type="PRINTS" id="PR01959">
    <property type="entry name" value="SBIMPHPHTASE"/>
</dbReference>
<dbReference type="SUPFAM" id="SSF56655">
    <property type="entry name" value="Carbohydrate phosphatase"/>
    <property type="match status" value="1"/>
</dbReference>
<feature type="binding site" evidence="6">
    <location>
        <position position="214"/>
    </location>
    <ligand>
        <name>Mg(2+)</name>
        <dbReference type="ChEBI" id="CHEBI:18420"/>
        <label>1</label>
        <note>catalytic</note>
    </ligand>
</feature>
<name>A0A845R4H2_9CLOT</name>
<dbReference type="PROSITE" id="PS00630">
    <property type="entry name" value="IMP_2"/>
    <property type="match status" value="1"/>
</dbReference>
<feature type="binding site" evidence="6">
    <location>
        <position position="86"/>
    </location>
    <ligand>
        <name>Mg(2+)</name>
        <dbReference type="ChEBI" id="CHEBI:18420"/>
        <label>1</label>
        <note>catalytic</note>
    </ligand>
</feature>
<dbReference type="Gene3D" id="3.30.540.10">
    <property type="entry name" value="Fructose-1,6-Bisphosphatase, subunit A, domain 1"/>
    <property type="match status" value="1"/>
</dbReference>
<dbReference type="InterPro" id="IPR000760">
    <property type="entry name" value="Inositol_monophosphatase-like"/>
</dbReference>
<dbReference type="PANTHER" id="PTHR20854">
    <property type="entry name" value="INOSITOL MONOPHOSPHATASE"/>
    <property type="match status" value="1"/>
</dbReference>
<protein>
    <recommendedName>
        <fullName evidence="7">Inositol-1-monophosphatase</fullName>
        <ecNumber evidence="7">3.1.3.25</ecNumber>
    </recommendedName>
</protein>
<dbReference type="AlphaFoldDB" id="A0A845R4H2"/>
<comment type="cofactor">
    <cofactor evidence="2 6 7">
        <name>Mg(2+)</name>
        <dbReference type="ChEBI" id="CHEBI:18420"/>
    </cofactor>
</comment>
<evidence type="ECO:0000256" key="2">
    <source>
        <dbReference type="ARBA" id="ARBA00001946"/>
    </source>
</evidence>
<dbReference type="InterPro" id="IPR033942">
    <property type="entry name" value="IMPase"/>
</dbReference>
<evidence type="ECO:0000256" key="3">
    <source>
        <dbReference type="ARBA" id="ARBA00022723"/>
    </source>
</evidence>
<keyword evidence="4 7" id="KW-0378">Hydrolase</keyword>
<dbReference type="GO" id="GO:0046854">
    <property type="term" value="P:phosphatidylinositol phosphate biosynthetic process"/>
    <property type="evidence" value="ECO:0007669"/>
    <property type="project" value="InterPro"/>
</dbReference>
<accession>A0A845R4H2</accession>
<dbReference type="Proteomes" id="UP000467132">
    <property type="component" value="Unassembled WGS sequence"/>
</dbReference>
<evidence type="ECO:0000256" key="5">
    <source>
        <dbReference type="ARBA" id="ARBA00022842"/>
    </source>
</evidence>
<reference evidence="8 9" key="1">
    <citation type="submission" date="2018-08" db="EMBL/GenBank/DDBJ databases">
        <title>Murine metabolic-syndrome-specific gut microbial biobank.</title>
        <authorList>
            <person name="Liu C."/>
        </authorList>
    </citation>
    <scope>NUCLEOTIDE SEQUENCE [LARGE SCALE GENOMIC DNA]</scope>
    <source>
        <strain evidence="8 9">583</strain>
    </source>
</reference>
<dbReference type="PRINTS" id="PR00377">
    <property type="entry name" value="IMPHPHTASES"/>
</dbReference>
<comment type="similarity">
    <text evidence="7">Belongs to the inositol monophosphatase superfamily.</text>
</comment>
<feature type="binding site" evidence="6">
    <location>
        <position position="88"/>
    </location>
    <ligand>
        <name>Mg(2+)</name>
        <dbReference type="ChEBI" id="CHEBI:18420"/>
        <label>1</label>
        <note>catalytic</note>
    </ligand>
</feature>
<dbReference type="GO" id="GO:0007165">
    <property type="term" value="P:signal transduction"/>
    <property type="evidence" value="ECO:0007669"/>
    <property type="project" value="TreeGrafter"/>
</dbReference>
<proteinExistence type="inferred from homology"/>
<comment type="catalytic activity">
    <reaction evidence="1 7">
        <text>a myo-inositol phosphate + H2O = myo-inositol + phosphate</text>
        <dbReference type="Rhea" id="RHEA:24056"/>
        <dbReference type="ChEBI" id="CHEBI:15377"/>
        <dbReference type="ChEBI" id="CHEBI:17268"/>
        <dbReference type="ChEBI" id="CHEBI:43474"/>
        <dbReference type="ChEBI" id="CHEBI:84139"/>
        <dbReference type="EC" id="3.1.3.25"/>
    </reaction>
</comment>
<dbReference type="Gene3D" id="3.40.190.80">
    <property type="match status" value="1"/>
</dbReference>
<evidence type="ECO:0000256" key="1">
    <source>
        <dbReference type="ARBA" id="ARBA00001033"/>
    </source>
</evidence>
<dbReference type="GO" id="GO:0006020">
    <property type="term" value="P:inositol metabolic process"/>
    <property type="evidence" value="ECO:0007669"/>
    <property type="project" value="TreeGrafter"/>
</dbReference>
<dbReference type="FunFam" id="3.40.190.80:FF:000020">
    <property type="entry name" value="Fructose-1,6-bisphosphatase/inositol-1-monophosphatase"/>
    <property type="match status" value="1"/>
</dbReference>
<keyword evidence="5 6" id="KW-0460">Magnesium</keyword>
<dbReference type="OrthoDB" id="9772456at2"/>
<dbReference type="PANTHER" id="PTHR20854:SF4">
    <property type="entry name" value="INOSITOL-1-MONOPHOSPHATASE-RELATED"/>
    <property type="match status" value="1"/>
</dbReference>
<dbReference type="CDD" id="cd01639">
    <property type="entry name" value="IMPase"/>
    <property type="match status" value="1"/>
</dbReference>
<dbReference type="EMBL" id="QXXA01000012">
    <property type="protein sequence ID" value="NBI07403.1"/>
    <property type="molecule type" value="Genomic_DNA"/>
</dbReference>
<organism evidence="8 9">
    <name type="scientific">Senegalia massiliensis</name>
    <dbReference type="NCBI Taxonomy" id="1720316"/>
    <lineage>
        <taxon>Bacteria</taxon>
        <taxon>Bacillati</taxon>
        <taxon>Bacillota</taxon>
        <taxon>Clostridia</taxon>
        <taxon>Eubacteriales</taxon>
        <taxon>Clostridiaceae</taxon>
        <taxon>Senegalia</taxon>
    </lineage>
</organism>
<evidence type="ECO:0000256" key="6">
    <source>
        <dbReference type="PIRSR" id="PIRSR600760-2"/>
    </source>
</evidence>
<dbReference type="FunFam" id="3.30.540.10:FF:000003">
    <property type="entry name" value="Inositol-1-monophosphatase"/>
    <property type="match status" value="1"/>
</dbReference>
<keyword evidence="9" id="KW-1185">Reference proteome</keyword>
<evidence type="ECO:0000313" key="8">
    <source>
        <dbReference type="EMBL" id="NBI07403.1"/>
    </source>
</evidence>
<dbReference type="InterPro" id="IPR020550">
    <property type="entry name" value="Inositol_monophosphatase_CS"/>
</dbReference>
<dbReference type="GO" id="GO:0046872">
    <property type="term" value="F:metal ion binding"/>
    <property type="evidence" value="ECO:0007669"/>
    <property type="project" value="UniProtKB-KW"/>
</dbReference>